<sequence length="583" mass="64138">MAGNPSNHVYYWTRSGDDSFRENNTYLRLNGLSRNESGTYICTAVNSYSTGGEGKDSKTLTVDVQCKEILNPPVVSPLPNVKRVEGEHVSIWCNVTSGNPSYTTIYWTKSGDSGFRQSGSTLRFNYISKSQSGTYSCVAENNYNNGEKGANQQSFFLDVLYGPVLTHGQTLRVSEGQSARMSTSITSNPASNVSWFRDNLLVSSQQSVNGTTSYTITRAECTDTGSFQVVASSPRLTTGGSYVELYVGSNRYLNGQISLLSYPQPTASLTLPSGAPNTLVTVRSVTAATNSFTITLTKSNLQSDDFGTYVLSVANQYGRRTISVNIIPISKPFHATKVLVTCGHGQALVTWQSSYFGYRRQYSLVQYSTDNVKFINGSEITTEYTKEEILQTSVHNLQDSTHYFFRVFTMNTHGFSTSIPINCSTAATQESSSTSVVVGSVLGSLLFLAIGAMVFISYKYISGFLDFFIKSYDALQREKTFADNHSYEPYDFSDQGVLQKTSRAPKKNVLKSLFHKTPKDIKKMEGSISEALDGADVKESLSPEMNLTETKGGERLYVNTNDLAIPNTKIKPIVFPKPKKGQT</sequence>
<dbReference type="InterPro" id="IPR007110">
    <property type="entry name" value="Ig-like_dom"/>
</dbReference>
<evidence type="ECO:0000256" key="1">
    <source>
        <dbReference type="ARBA" id="ARBA00022737"/>
    </source>
</evidence>
<dbReference type="InParanoid" id="K1R615"/>
<organism evidence="3">
    <name type="scientific">Magallana gigas</name>
    <name type="common">Pacific oyster</name>
    <name type="synonym">Crassostrea gigas</name>
    <dbReference type="NCBI Taxonomy" id="29159"/>
    <lineage>
        <taxon>Eukaryota</taxon>
        <taxon>Metazoa</taxon>
        <taxon>Spiralia</taxon>
        <taxon>Lophotrochozoa</taxon>
        <taxon>Mollusca</taxon>
        <taxon>Bivalvia</taxon>
        <taxon>Autobranchia</taxon>
        <taxon>Pteriomorphia</taxon>
        <taxon>Ostreida</taxon>
        <taxon>Ostreoidea</taxon>
        <taxon>Ostreidae</taxon>
        <taxon>Magallana</taxon>
    </lineage>
</organism>
<dbReference type="InterPro" id="IPR013098">
    <property type="entry name" value="Ig_I-set"/>
</dbReference>
<dbReference type="InterPro" id="IPR036179">
    <property type="entry name" value="Ig-like_dom_sf"/>
</dbReference>
<dbReference type="HOGENOM" id="CLU_467907_0_0_1"/>
<dbReference type="InterPro" id="IPR003599">
    <property type="entry name" value="Ig_sub"/>
</dbReference>
<dbReference type="Gene3D" id="2.60.40.10">
    <property type="entry name" value="Immunoglobulins"/>
    <property type="match status" value="4"/>
</dbReference>
<feature type="domain" description="Ig-like" evidence="2">
    <location>
        <begin position="163"/>
        <end position="248"/>
    </location>
</feature>
<dbReference type="InterPro" id="IPR003598">
    <property type="entry name" value="Ig_sub2"/>
</dbReference>
<feature type="domain" description="Ig-like" evidence="2">
    <location>
        <begin position="1"/>
        <end position="61"/>
    </location>
</feature>
<gene>
    <name evidence="3" type="ORF">CGI_10011628</name>
</gene>
<dbReference type="SUPFAM" id="SSF49265">
    <property type="entry name" value="Fibronectin type III"/>
    <property type="match status" value="1"/>
</dbReference>
<dbReference type="PANTHER" id="PTHR46013:SF4">
    <property type="entry name" value="B-CELL RECEPTOR CD22-RELATED"/>
    <property type="match status" value="1"/>
</dbReference>
<feature type="domain" description="Ig-like" evidence="2">
    <location>
        <begin position="72"/>
        <end position="156"/>
    </location>
</feature>
<dbReference type="PANTHER" id="PTHR46013">
    <property type="entry name" value="VASCULAR CELL ADHESION MOLECULE 1"/>
    <property type="match status" value="1"/>
</dbReference>
<dbReference type="SMART" id="SM00409">
    <property type="entry name" value="IG"/>
    <property type="match status" value="4"/>
</dbReference>
<dbReference type="PROSITE" id="PS50835">
    <property type="entry name" value="IG_LIKE"/>
    <property type="match status" value="3"/>
</dbReference>
<dbReference type="AlphaFoldDB" id="K1R615"/>
<keyword evidence="1" id="KW-0677">Repeat</keyword>
<name>K1R615_MAGGI</name>
<reference evidence="3" key="1">
    <citation type="journal article" date="2012" name="Nature">
        <title>The oyster genome reveals stress adaptation and complexity of shell formation.</title>
        <authorList>
            <person name="Zhang G."/>
            <person name="Fang X."/>
            <person name="Guo X."/>
            <person name="Li L."/>
            <person name="Luo R."/>
            <person name="Xu F."/>
            <person name="Yang P."/>
            <person name="Zhang L."/>
            <person name="Wang X."/>
            <person name="Qi H."/>
            <person name="Xiong Z."/>
            <person name="Que H."/>
            <person name="Xie Y."/>
            <person name="Holland P.W."/>
            <person name="Paps J."/>
            <person name="Zhu Y."/>
            <person name="Wu F."/>
            <person name="Chen Y."/>
            <person name="Wang J."/>
            <person name="Peng C."/>
            <person name="Meng J."/>
            <person name="Yang L."/>
            <person name="Liu J."/>
            <person name="Wen B."/>
            <person name="Zhang N."/>
            <person name="Huang Z."/>
            <person name="Zhu Q."/>
            <person name="Feng Y."/>
            <person name="Mount A."/>
            <person name="Hedgecock D."/>
            <person name="Xu Z."/>
            <person name="Liu Y."/>
            <person name="Domazet-Loso T."/>
            <person name="Du Y."/>
            <person name="Sun X."/>
            <person name="Zhang S."/>
            <person name="Liu B."/>
            <person name="Cheng P."/>
            <person name="Jiang X."/>
            <person name="Li J."/>
            <person name="Fan D."/>
            <person name="Wang W."/>
            <person name="Fu W."/>
            <person name="Wang T."/>
            <person name="Wang B."/>
            <person name="Zhang J."/>
            <person name="Peng Z."/>
            <person name="Li Y."/>
            <person name="Li N."/>
            <person name="Wang J."/>
            <person name="Chen M."/>
            <person name="He Y."/>
            <person name="Tan F."/>
            <person name="Song X."/>
            <person name="Zheng Q."/>
            <person name="Huang R."/>
            <person name="Yang H."/>
            <person name="Du X."/>
            <person name="Chen L."/>
            <person name="Yang M."/>
            <person name="Gaffney P.M."/>
            <person name="Wang S."/>
            <person name="Luo L."/>
            <person name="She Z."/>
            <person name="Ming Y."/>
            <person name="Huang W."/>
            <person name="Zhang S."/>
            <person name="Huang B."/>
            <person name="Zhang Y."/>
            <person name="Qu T."/>
            <person name="Ni P."/>
            <person name="Miao G."/>
            <person name="Wang J."/>
            <person name="Wang Q."/>
            <person name="Steinberg C.E."/>
            <person name="Wang H."/>
            <person name="Li N."/>
            <person name="Qian L."/>
            <person name="Zhang G."/>
            <person name="Li Y."/>
            <person name="Yang H."/>
            <person name="Liu X."/>
            <person name="Wang J."/>
            <person name="Yin Y."/>
            <person name="Wang J."/>
        </authorList>
    </citation>
    <scope>NUCLEOTIDE SEQUENCE [LARGE SCALE GENOMIC DNA]</scope>
    <source>
        <strain evidence="3">05x7-T-G4-1.051#20</strain>
    </source>
</reference>
<dbReference type="Pfam" id="PF13927">
    <property type="entry name" value="Ig_3"/>
    <property type="match status" value="1"/>
</dbReference>
<proteinExistence type="predicted"/>
<dbReference type="InterPro" id="IPR013783">
    <property type="entry name" value="Ig-like_fold"/>
</dbReference>
<dbReference type="EMBL" id="JH817315">
    <property type="protein sequence ID" value="EKC36645.1"/>
    <property type="molecule type" value="Genomic_DNA"/>
</dbReference>
<accession>K1R615</accession>
<evidence type="ECO:0000313" key="3">
    <source>
        <dbReference type="EMBL" id="EKC36645.1"/>
    </source>
</evidence>
<dbReference type="Pfam" id="PF07679">
    <property type="entry name" value="I-set"/>
    <property type="match status" value="1"/>
</dbReference>
<protein>
    <submittedName>
        <fullName evidence="3">Neural cell adhesion molecule 2</fullName>
    </submittedName>
</protein>
<dbReference type="SUPFAM" id="SSF48726">
    <property type="entry name" value="Immunoglobulin"/>
    <property type="match status" value="3"/>
</dbReference>
<dbReference type="SMART" id="SM00408">
    <property type="entry name" value="IGc2"/>
    <property type="match status" value="2"/>
</dbReference>
<dbReference type="InterPro" id="IPR036116">
    <property type="entry name" value="FN3_sf"/>
</dbReference>
<evidence type="ECO:0000259" key="2">
    <source>
        <dbReference type="PROSITE" id="PS50835"/>
    </source>
</evidence>